<reference evidence="1 2" key="1">
    <citation type="submission" date="2009-03" db="EMBL/GenBank/DDBJ databases">
        <title>Comparison of the complete genome sequences of Rhodococcus erythropolis PR4 and Rhodococcus opacus B4.</title>
        <authorList>
            <person name="Takarada H."/>
            <person name="Sekine M."/>
            <person name="Hosoyama A."/>
            <person name="Yamada R."/>
            <person name="Fujisawa T."/>
            <person name="Omata S."/>
            <person name="Shimizu A."/>
            <person name="Tsukatani N."/>
            <person name="Tanikawa S."/>
            <person name="Fujita N."/>
            <person name="Harayama S."/>
        </authorList>
    </citation>
    <scope>NUCLEOTIDE SEQUENCE [LARGE SCALE GENOMIC DNA]</scope>
    <source>
        <strain evidence="1 2">B4</strain>
    </source>
</reference>
<evidence type="ECO:0000313" key="2">
    <source>
        <dbReference type="Proteomes" id="UP000002212"/>
    </source>
</evidence>
<organism evidence="1 2">
    <name type="scientific">Rhodococcus opacus (strain B4)</name>
    <dbReference type="NCBI Taxonomy" id="632772"/>
    <lineage>
        <taxon>Bacteria</taxon>
        <taxon>Bacillati</taxon>
        <taxon>Actinomycetota</taxon>
        <taxon>Actinomycetes</taxon>
        <taxon>Mycobacteriales</taxon>
        <taxon>Nocardiaceae</taxon>
        <taxon>Rhodococcus</taxon>
    </lineage>
</organism>
<dbReference type="Proteomes" id="UP000002212">
    <property type="component" value="Chromosome"/>
</dbReference>
<evidence type="ECO:0000313" key="1">
    <source>
        <dbReference type="EMBL" id="BAH53621.1"/>
    </source>
</evidence>
<sequence>MRYKQAAPRCGEAPVAAYDHDDALNCAKQWPDNFVVSDTPGPLQPDETGYA</sequence>
<dbReference type="EMBL" id="AP011115">
    <property type="protein sequence ID" value="BAH53621.1"/>
    <property type="molecule type" value="Genomic_DNA"/>
</dbReference>
<gene>
    <name evidence="1" type="ordered locus">ROP_53740</name>
</gene>
<name>C1AVD1_RHOOB</name>
<dbReference type="KEGG" id="rop:ROP_53740"/>
<accession>C1AVD1</accession>
<dbReference type="PATRIC" id="fig|632772.20.peg.5608"/>
<dbReference type="HOGENOM" id="CLU_3103219_0_0_11"/>
<protein>
    <submittedName>
        <fullName evidence="1">Uncharacterized protein</fullName>
    </submittedName>
</protein>
<dbReference type="AlphaFoldDB" id="C1AVD1"/>
<proteinExistence type="predicted"/>